<dbReference type="PANTHER" id="PTHR38471:SF2">
    <property type="entry name" value="FOUR HELIX BUNDLE PROTEIN"/>
    <property type="match status" value="1"/>
</dbReference>
<dbReference type="NCBIfam" id="TIGR02436">
    <property type="entry name" value="four helix bundle protein"/>
    <property type="match status" value="1"/>
</dbReference>
<dbReference type="SUPFAM" id="SSF158446">
    <property type="entry name" value="IVS-encoded protein-like"/>
    <property type="match status" value="1"/>
</dbReference>
<dbReference type="PANTHER" id="PTHR38471">
    <property type="entry name" value="FOUR HELIX BUNDLE PROTEIN"/>
    <property type="match status" value="1"/>
</dbReference>
<organism evidence="1 2">
    <name type="scientific">Mucilaginibacter pineti</name>
    <dbReference type="NCBI Taxonomy" id="1391627"/>
    <lineage>
        <taxon>Bacteria</taxon>
        <taxon>Pseudomonadati</taxon>
        <taxon>Bacteroidota</taxon>
        <taxon>Sphingobacteriia</taxon>
        <taxon>Sphingobacteriales</taxon>
        <taxon>Sphingobacteriaceae</taxon>
        <taxon>Mucilaginibacter</taxon>
    </lineage>
</organism>
<evidence type="ECO:0000313" key="1">
    <source>
        <dbReference type="EMBL" id="SDD32662.1"/>
    </source>
</evidence>
<dbReference type="InterPro" id="IPR036583">
    <property type="entry name" value="23S_rRNA_IVS_sf"/>
</dbReference>
<dbReference type="AlphaFoldDB" id="A0A1G6TU21"/>
<dbReference type="RefSeq" id="WP_091143441.1">
    <property type="nucleotide sequence ID" value="NZ_FNAI01000001.1"/>
</dbReference>
<keyword evidence="2" id="KW-1185">Reference proteome</keyword>
<dbReference type="Pfam" id="PF05635">
    <property type="entry name" value="23S_rRNA_IVP"/>
    <property type="match status" value="1"/>
</dbReference>
<accession>A0A1G6TU21</accession>
<name>A0A1G6TU21_9SPHI</name>
<proteinExistence type="predicted"/>
<dbReference type="Gene3D" id="1.20.1440.60">
    <property type="entry name" value="23S rRNA-intervening sequence"/>
    <property type="match status" value="1"/>
</dbReference>
<dbReference type="Proteomes" id="UP000199072">
    <property type="component" value="Unassembled WGS sequence"/>
</dbReference>
<dbReference type="OrthoDB" id="285993at2"/>
<sequence length="124" mass="14148">MESNERIEFAEMFKKRTKKFVVDNISFFKTLPKTEEAKIIGRQLLRSASSVGANYRAACRARSQAEFHAKLSIVVEEADEAAFWMEVLIDAEIVKRLDLELLLDEANQILKIVSASRKTVSLKK</sequence>
<dbReference type="STRING" id="1391627.SAMN05216464_101419"/>
<gene>
    <name evidence="1" type="ORF">SAMN05216464_101419</name>
</gene>
<evidence type="ECO:0000313" key="2">
    <source>
        <dbReference type="Proteomes" id="UP000199072"/>
    </source>
</evidence>
<reference evidence="1 2" key="1">
    <citation type="submission" date="2016-10" db="EMBL/GenBank/DDBJ databases">
        <authorList>
            <person name="de Groot N.N."/>
        </authorList>
    </citation>
    <scope>NUCLEOTIDE SEQUENCE [LARGE SCALE GENOMIC DNA]</scope>
    <source>
        <strain evidence="1 2">47C3B</strain>
    </source>
</reference>
<dbReference type="EMBL" id="FNAI01000001">
    <property type="protein sequence ID" value="SDD32662.1"/>
    <property type="molecule type" value="Genomic_DNA"/>
</dbReference>
<protein>
    <submittedName>
        <fullName evidence="1">Four helix bundle protein</fullName>
    </submittedName>
</protein>
<dbReference type="InterPro" id="IPR012657">
    <property type="entry name" value="23S_rRNA-intervening_sequence"/>
</dbReference>
<dbReference type="PIRSF" id="PIRSF035652">
    <property type="entry name" value="CHP02436"/>
    <property type="match status" value="1"/>
</dbReference>